<dbReference type="NCBIfam" id="NF005911">
    <property type="entry name" value="PRK07899.1"/>
    <property type="match status" value="1"/>
</dbReference>
<gene>
    <name evidence="9" type="ORF">AEAE_0408</name>
</gene>
<sequence>MVSARHVRGSVQTNGVSWVKRRSDNLERHAVTTRPKYAERMIVTAKLQSERKDTRYALVSKRCLGGSVPTAMSASIHRAGPASKKALISEERSYPNYQETYQSMSDTNAEVQKVAINDIGTKEDFIKAVDSTIKNFDDGDIVTGTVVSVDHDEVLLDIGYKTEGVIPSRELSIRKDVDPDEVVKLGDQIEALVVTKEDKEGRLILSKKRAQYERAWGQVEQIKENDGVVEGTVIEAVKGGLIVDIGLRGFLPASLVEMRRVRDLSPYIGTTIKAKVLELDKNRNNVVLSRRQYLEETQSEVRAEFMNKLKKGQIREGTVSSIVNFGAFVDLGGVDGLIHVSELSWKHIDHPSEVVKVGQKVTVEVLDVDLDRERISLSLKATQEDPWQKFARTHVPGQIVKGKVTKIVQFGAFVAVEDGIEGLVHISELADRHVNNPATVVEQNEPIFVKVIDVDLDRRRISLSLKQATDSVDPASEDFDPALYGMPAEYDEEGNYKYPEGFDQNTNEWLPGYEQQREEWEQQYAAARELWQEHKAFVAKLRAAAEKSAEEDHEAGNEAEAQAEAPAAAEEAPTTYHSEVSNEGTLASDSKLAELRNKLLNNQE</sequence>
<keyword evidence="4" id="KW-0687">Ribonucleoprotein</keyword>
<evidence type="ECO:0000313" key="10">
    <source>
        <dbReference type="Proteomes" id="UP000228976"/>
    </source>
</evidence>
<evidence type="ECO:0000256" key="7">
    <source>
        <dbReference type="SAM" id="MobiDB-lite"/>
    </source>
</evidence>
<dbReference type="NCBIfam" id="NF005208">
    <property type="entry name" value="PRK06676.1"/>
    <property type="match status" value="1"/>
</dbReference>
<organism evidence="9 10">
    <name type="scientific">Aeriscardovia aeriphila</name>
    <dbReference type="NCBI Taxonomy" id="218139"/>
    <lineage>
        <taxon>Bacteria</taxon>
        <taxon>Bacillati</taxon>
        <taxon>Actinomycetota</taxon>
        <taxon>Actinomycetes</taxon>
        <taxon>Bifidobacteriales</taxon>
        <taxon>Bifidobacteriaceae</taxon>
        <taxon>Aeriscardovia</taxon>
    </lineage>
</organism>
<evidence type="ECO:0000313" key="9">
    <source>
        <dbReference type="EMBL" id="OZG55920.1"/>
    </source>
</evidence>
<dbReference type="FunFam" id="2.40.50.140:FF:000039">
    <property type="entry name" value="30S ribosomal protein S1"/>
    <property type="match status" value="1"/>
</dbReference>
<dbReference type="SUPFAM" id="SSF50249">
    <property type="entry name" value="Nucleic acid-binding proteins"/>
    <property type="match status" value="4"/>
</dbReference>
<accession>A0A261F9U2</accession>
<dbReference type="InterPro" id="IPR050437">
    <property type="entry name" value="Ribos_protein_bS1-like"/>
</dbReference>
<evidence type="ECO:0000259" key="8">
    <source>
        <dbReference type="PROSITE" id="PS50126"/>
    </source>
</evidence>
<dbReference type="PANTHER" id="PTHR10724:SF7">
    <property type="entry name" value="SMALL RIBOSOMAL SUBUNIT PROTEIN BS1C"/>
    <property type="match status" value="1"/>
</dbReference>
<feature type="domain" description="S1 motif" evidence="8">
    <location>
        <begin position="139"/>
        <end position="208"/>
    </location>
</feature>
<dbReference type="PANTHER" id="PTHR10724">
    <property type="entry name" value="30S RIBOSOMAL PROTEIN S1"/>
    <property type="match status" value="1"/>
</dbReference>
<keyword evidence="2" id="KW-0694">RNA-binding</keyword>
<dbReference type="AlphaFoldDB" id="A0A261F9U2"/>
<dbReference type="GO" id="GO:0005840">
    <property type="term" value="C:ribosome"/>
    <property type="evidence" value="ECO:0007669"/>
    <property type="project" value="UniProtKB-KW"/>
</dbReference>
<dbReference type="FunFam" id="2.40.50.140:FF:000035">
    <property type="entry name" value="30S ribosomal protein S1"/>
    <property type="match status" value="1"/>
</dbReference>
<dbReference type="EMBL" id="MWWU01000002">
    <property type="protein sequence ID" value="OZG55920.1"/>
    <property type="molecule type" value="Genomic_DNA"/>
</dbReference>
<dbReference type="CDD" id="cd04465">
    <property type="entry name" value="S1_RPS1_repeat_ec2_hs2"/>
    <property type="match status" value="1"/>
</dbReference>
<name>A0A261F9U2_9BIFI</name>
<evidence type="ECO:0000256" key="1">
    <source>
        <dbReference type="ARBA" id="ARBA00006767"/>
    </source>
</evidence>
<comment type="caution">
    <text evidence="9">The sequence shown here is derived from an EMBL/GenBank/DDBJ whole genome shotgun (WGS) entry which is preliminary data.</text>
</comment>
<dbReference type="Gene3D" id="2.40.50.140">
    <property type="entry name" value="Nucleic acid-binding proteins"/>
    <property type="match status" value="4"/>
</dbReference>
<feature type="domain" description="S1 motif" evidence="8">
    <location>
        <begin position="226"/>
        <end position="291"/>
    </location>
</feature>
<reference evidence="9 10" key="1">
    <citation type="journal article" date="2017" name="BMC Genomics">
        <title>Comparative genomic and phylogenomic analyses of the Bifidobacteriaceae family.</title>
        <authorList>
            <person name="Lugli G.A."/>
            <person name="Milani C."/>
            <person name="Turroni F."/>
            <person name="Duranti S."/>
            <person name="Mancabelli L."/>
            <person name="Mangifesta M."/>
            <person name="Ferrario C."/>
            <person name="Modesto M."/>
            <person name="Mattarelli P."/>
            <person name="Jiri K."/>
            <person name="van Sinderen D."/>
            <person name="Ventura M."/>
        </authorList>
    </citation>
    <scope>NUCLEOTIDE SEQUENCE [LARGE SCALE GENOMIC DNA]</scope>
    <source>
        <strain evidence="9 10">LMG 21773</strain>
    </source>
</reference>
<protein>
    <recommendedName>
        <fullName evidence="5">Small ribosomal subunit protein bS1</fullName>
    </recommendedName>
    <alternativeName>
        <fullName evidence="6">30S ribosomal protein S1</fullName>
    </alternativeName>
</protein>
<comment type="similarity">
    <text evidence="1">Belongs to the bacterial ribosomal protein bS1 family.</text>
</comment>
<dbReference type="CDD" id="cd05687">
    <property type="entry name" value="S1_RPS1_repeat_ec1_hs1"/>
    <property type="match status" value="1"/>
</dbReference>
<proteinExistence type="inferred from homology"/>
<dbReference type="PRINTS" id="PR00681">
    <property type="entry name" value="RIBOSOMALS1"/>
</dbReference>
<dbReference type="GO" id="GO:0003729">
    <property type="term" value="F:mRNA binding"/>
    <property type="evidence" value="ECO:0007669"/>
    <property type="project" value="TreeGrafter"/>
</dbReference>
<dbReference type="PROSITE" id="PS50126">
    <property type="entry name" value="S1"/>
    <property type="match status" value="4"/>
</dbReference>
<dbReference type="Pfam" id="PF00575">
    <property type="entry name" value="S1"/>
    <property type="match status" value="4"/>
</dbReference>
<evidence type="ECO:0000256" key="3">
    <source>
        <dbReference type="ARBA" id="ARBA00022980"/>
    </source>
</evidence>
<feature type="region of interest" description="Disordered" evidence="7">
    <location>
        <begin position="545"/>
        <end position="590"/>
    </location>
</feature>
<dbReference type="InterPro" id="IPR035104">
    <property type="entry name" value="Ribosomal_protein_S1-like"/>
</dbReference>
<feature type="compositionally biased region" description="Basic and acidic residues" evidence="7">
    <location>
        <begin position="545"/>
        <end position="556"/>
    </location>
</feature>
<dbReference type="FunFam" id="2.40.50.140:FF:000031">
    <property type="entry name" value="30S ribosomal protein S1"/>
    <property type="match status" value="1"/>
</dbReference>
<feature type="compositionally biased region" description="Polar residues" evidence="7">
    <location>
        <begin position="575"/>
        <end position="588"/>
    </location>
</feature>
<dbReference type="Proteomes" id="UP000228976">
    <property type="component" value="Unassembled WGS sequence"/>
</dbReference>
<evidence type="ECO:0000256" key="2">
    <source>
        <dbReference type="ARBA" id="ARBA00022884"/>
    </source>
</evidence>
<feature type="domain" description="S1 motif" evidence="8">
    <location>
        <begin position="312"/>
        <end position="380"/>
    </location>
</feature>
<feature type="domain" description="S1 motif" evidence="8">
    <location>
        <begin position="397"/>
        <end position="466"/>
    </location>
</feature>
<dbReference type="InterPro" id="IPR003029">
    <property type="entry name" value="S1_domain"/>
</dbReference>
<feature type="compositionally biased region" description="Low complexity" evidence="7">
    <location>
        <begin position="558"/>
        <end position="572"/>
    </location>
</feature>
<dbReference type="GO" id="GO:0006412">
    <property type="term" value="P:translation"/>
    <property type="evidence" value="ECO:0007669"/>
    <property type="project" value="TreeGrafter"/>
</dbReference>
<evidence type="ECO:0000256" key="4">
    <source>
        <dbReference type="ARBA" id="ARBA00023274"/>
    </source>
</evidence>
<dbReference type="SMART" id="SM00316">
    <property type="entry name" value="S1"/>
    <property type="match status" value="4"/>
</dbReference>
<keyword evidence="10" id="KW-1185">Reference proteome</keyword>
<dbReference type="GO" id="GO:1990904">
    <property type="term" value="C:ribonucleoprotein complex"/>
    <property type="evidence" value="ECO:0007669"/>
    <property type="project" value="UniProtKB-KW"/>
</dbReference>
<dbReference type="InterPro" id="IPR012340">
    <property type="entry name" value="NA-bd_OB-fold"/>
</dbReference>
<evidence type="ECO:0000256" key="6">
    <source>
        <dbReference type="ARBA" id="ARBA00035517"/>
    </source>
</evidence>
<keyword evidence="3 9" id="KW-0689">Ribosomal protein</keyword>
<dbReference type="GO" id="GO:0003735">
    <property type="term" value="F:structural constituent of ribosome"/>
    <property type="evidence" value="ECO:0007669"/>
    <property type="project" value="TreeGrafter"/>
</dbReference>
<evidence type="ECO:0000256" key="5">
    <source>
        <dbReference type="ARBA" id="ARBA00035293"/>
    </source>
</evidence>
<dbReference type="CDD" id="cd05688">
    <property type="entry name" value="S1_RPS1_repeat_ec3"/>
    <property type="match status" value="1"/>
</dbReference>